<keyword evidence="3" id="KW-1185">Reference proteome</keyword>
<dbReference type="AlphaFoldDB" id="A0A540WDC8"/>
<feature type="region of interest" description="Disordered" evidence="1">
    <location>
        <begin position="37"/>
        <end position="68"/>
    </location>
</feature>
<evidence type="ECO:0000256" key="1">
    <source>
        <dbReference type="SAM" id="MobiDB-lite"/>
    </source>
</evidence>
<feature type="compositionally biased region" description="Low complexity" evidence="1">
    <location>
        <begin position="37"/>
        <end position="46"/>
    </location>
</feature>
<dbReference type="EMBL" id="VIGB01000003">
    <property type="protein sequence ID" value="TQF07039.1"/>
    <property type="molecule type" value="Genomic_DNA"/>
</dbReference>
<gene>
    <name evidence="2" type="ORF">E6W39_38730</name>
</gene>
<feature type="compositionally biased region" description="Polar residues" evidence="1">
    <location>
        <begin position="56"/>
        <end position="68"/>
    </location>
</feature>
<protein>
    <submittedName>
        <fullName evidence="2">Uncharacterized protein</fullName>
    </submittedName>
</protein>
<name>A0A540WDC8_9ACTN</name>
<comment type="caution">
    <text evidence="2">The sequence shown here is derived from an EMBL/GenBank/DDBJ whole genome shotgun (WGS) entry which is preliminary data.</text>
</comment>
<accession>A0A540WDC8</accession>
<organism evidence="2 3">
    <name type="scientific">Kitasatospora acidiphila</name>
    <dbReference type="NCBI Taxonomy" id="2567942"/>
    <lineage>
        <taxon>Bacteria</taxon>
        <taxon>Bacillati</taxon>
        <taxon>Actinomycetota</taxon>
        <taxon>Actinomycetes</taxon>
        <taxon>Kitasatosporales</taxon>
        <taxon>Streptomycetaceae</taxon>
        <taxon>Kitasatospora</taxon>
    </lineage>
</organism>
<evidence type="ECO:0000313" key="3">
    <source>
        <dbReference type="Proteomes" id="UP000319103"/>
    </source>
</evidence>
<sequence>MPSTTPRRSARVIRLLAGFALAGAVLIGGGGLAAASAHAPGGHATAMVQGPGARSPQPTDEWNSGTTG</sequence>
<dbReference type="RefSeq" id="WP_141637444.1">
    <property type="nucleotide sequence ID" value="NZ_VIGB01000003.1"/>
</dbReference>
<proteinExistence type="predicted"/>
<reference evidence="2 3" key="1">
    <citation type="submission" date="2019-06" db="EMBL/GenBank/DDBJ databases">
        <title>Description of Kitasatospora acidophila sp. nov. isolated from pine grove soil, and reclassification of Streptomyces novaecaesareae to Kitasatospora novaeceasareae comb. nov.</title>
        <authorList>
            <person name="Kim M.J."/>
        </authorList>
    </citation>
    <scope>NUCLEOTIDE SEQUENCE [LARGE SCALE GENOMIC DNA]</scope>
    <source>
        <strain evidence="2 3">MMS16-CNU292</strain>
    </source>
</reference>
<evidence type="ECO:0000313" key="2">
    <source>
        <dbReference type="EMBL" id="TQF07039.1"/>
    </source>
</evidence>
<dbReference type="Proteomes" id="UP000319103">
    <property type="component" value="Unassembled WGS sequence"/>
</dbReference>